<dbReference type="GO" id="GO:0005886">
    <property type="term" value="C:plasma membrane"/>
    <property type="evidence" value="ECO:0007669"/>
    <property type="project" value="UniProtKB-SubCell"/>
</dbReference>
<keyword evidence="7 14" id="KW-1133">Transmembrane helix</keyword>
<name>A0AA37SXM1_9BACT</name>
<keyword evidence="8 10" id="KW-0472">Membrane</keyword>
<dbReference type="Pfam" id="PF02790">
    <property type="entry name" value="COX2_TM"/>
    <property type="match status" value="1"/>
</dbReference>
<keyword evidence="6 11" id="KW-0249">Electron transport</keyword>
<dbReference type="PROSITE" id="PS51123">
    <property type="entry name" value="OMPA_2"/>
    <property type="match status" value="1"/>
</dbReference>
<proteinExistence type="inferred from homology"/>
<sequence length="499" mass="56732">MTALVIFLIVLLLFIILVQLGRVTELSAKIRGEEDAEEQGNNRTALWLVIFMIAFLVFCIGSAYYYRNSMLGYGPLTSASEHGWALDNLFNVTLVLTGIVFVLTQILLFWYSYKYRHNKNRVGAFVSHNNTIEVVWTAIPALVMTFLVVKGLIVWNDVMPDVDPSEDVIEIEATGYQFAWDIRYPGPDGKIGTKDYQLINPGLNPLGLDFTDVKTHDDFIADKIVLPVDKKVRVRITSKDVLHNFFLPHFRVKMDAIPGLPTYFIFTPTITTADYRQQLREYPEWNVDQDPADPEAGTRWENFDFELACAELCGKGHYSMRKVVEIVSQEEYDAWKAQQNSFYFSSARNSDVDPYKGQLLDIDIANRSKEFDAKFIEALKAEDADDRIVRLDYVTFETGSPNLTADSKYELDNVIKALKENTTITTEVSGHTDNTGDAAKNMELSQARAMAVMQYLLDNGIDSSRMNAKGYGQTRPVADNETEEGRQQNRRTEFKIISQ</sequence>
<dbReference type="PANTHER" id="PTHR30329">
    <property type="entry name" value="STATOR ELEMENT OF FLAGELLAR MOTOR COMPLEX"/>
    <property type="match status" value="1"/>
</dbReference>
<dbReference type="RefSeq" id="WP_235295101.1">
    <property type="nucleotide sequence ID" value="NZ_BSOH01000031.1"/>
</dbReference>
<reference evidence="18" key="1">
    <citation type="journal article" date="2014" name="Int. J. Syst. Evol. Microbiol.">
        <title>Complete genome sequence of Corynebacterium casei LMG S-19264T (=DSM 44701T), isolated from a smear-ripened cheese.</title>
        <authorList>
            <consortium name="US DOE Joint Genome Institute (JGI-PGF)"/>
            <person name="Walter F."/>
            <person name="Albersmeier A."/>
            <person name="Kalinowski J."/>
            <person name="Ruckert C."/>
        </authorList>
    </citation>
    <scope>NUCLEOTIDE SEQUENCE</scope>
    <source>
        <strain evidence="18">NBRC 108769</strain>
    </source>
</reference>
<dbReference type="GO" id="GO:0009279">
    <property type="term" value="C:cell outer membrane"/>
    <property type="evidence" value="ECO:0007669"/>
    <property type="project" value="UniProtKB-SubCell"/>
</dbReference>
<protein>
    <recommendedName>
        <fullName evidence="12">Cytochrome c oxidase subunit 2</fullName>
        <ecNumber evidence="12">7.1.1.9</ecNumber>
    </recommendedName>
</protein>
<keyword evidence="12" id="KW-0479">Metal-binding</keyword>
<dbReference type="GO" id="GO:0022900">
    <property type="term" value="P:electron transport chain"/>
    <property type="evidence" value="ECO:0007669"/>
    <property type="project" value="InterPro"/>
</dbReference>
<keyword evidence="3 11" id="KW-0813">Transport</keyword>
<evidence type="ECO:0000256" key="6">
    <source>
        <dbReference type="ARBA" id="ARBA00022982"/>
    </source>
</evidence>
<keyword evidence="5 11" id="KW-0812">Transmembrane</keyword>
<evidence type="ECO:0000256" key="2">
    <source>
        <dbReference type="ARBA" id="ARBA00004442"/>
    </source>
</evidence>
<evidence type="ECO:0000256" key="8">
    <source>
        <dbReference type="ARBA" id="ARBA00023136"/>
    </source>
</evidence>
<comment type="caution">
    <text evidence="18">The sequence shown here is derived from an EMBL/GenBank/DDBJ whole genome shotgun (WGS) entry which is preliminary data.</text>
</comment>
<accession>A0AA37SXM1</accession>
<dbReference type="Gene3D" id="1.10.287.90">
    <property type="match status" value="1"/>
</dbReference>
<dbReference type="PRINTS" id="PR01166">
    <property type="entry name" value="CYCOXIDASEII"/>
</dbReference>
<keyword evidence="4 11" id="KW-0679">Respiratory chain</keyword>
<comment type="function">
    <text evidence="12">Subunits I and II form the functional core of the enzyme complex. Electrons originating in cytochrome c are transferred via heme a and Cu(A) to the binuclear center formed by heme a3 and Cu(B).</text>
</comment>
<dbReference type="Pfam" id="PF00691">
    <property type="entry name" value="OmpA"/>
    <property type="match status" value="1"/>
</dbReference>
<feature type="transmembrane region" description="Helical" evidence="14">
    <location>
        <begin position="134"/>
        <end position="155"/>
    </location>
</feature>
<feature type="domain" description="Cytochrome oxidase subunit II transmembrane region profile" evidence="16">
    <location>
        <begin position="67"/>
        <end position="162"/>
    </location>
</feature>
<comment type="catalytic activity">
    <reaction evidence="12">
        <text>4 Fe(II)-[cytochrome c] + O2 + 8 H(+)(in) = 4 Fe(III)-[cytochrome c] + 2 H2O + 4 H(+)(out)</text>
        <dbReference type="Rhea" id="RHEA:11436"/>
        <dbReference type="Rhea" id="RHEA-COMP:10350"/>
        <dbReference type="Rhea" id="RHEA-COMP:14399"/>
        <dbReference type="ChEBI" id="CHEBI:15377"/>
        <dbReference type="ChEBI" id="CHEBI:15378"/>
        <dbReference type="ChEBI" id="CHEBI:15379"/>
        <dbReference type="ChEBI" id="CHEBI:29033"/>
        <dbReference type="ChEBI" id="CHEBI:29034"/>
        <dbReference type="EC" id="7.1.1.9"/>
    </reaction>
</comment>
<dbReference type="PANTHER" id="PTHR30329:SF21">
    <property type="entry name" value="LIPOPROTEIN YIAD-RELATED"/>
    <property type="match status" value="1"/>
</dbReference>
<dbReference type="InterPro" id="IPR011759">
    <property type="entry name" value="Cyt_c_oxidase_su2_TM_dom"/>
</dbReference>
<keyword evidence="9" id="KW-0998">Cell outer membrane</keyword>
<keyword evidence="19" id="KW-1185">Reference proteome</keyword>
<feature type="transmembrane region" description="Helical" evidence="14">
    <location>
        <begin position="89"/>
        <end position="113"/>
    </location>
</feature>
<dbReference type="InterPro" id="IPR006664">
    <property type="entry name" value="OMP_bac"/>
</dbReference>
<comment type="similarity">
    <text evidence="11">Belongs to the cytochrome c oxidase subunit 2 family.</text>
</comment>
<dbReference type="Gene3D" id="2.60.40.420">
    <property type="entry name" value="Cupredoxins - blue copper proteins"/>
    <property type="match status" value="1"/>
</dbReference>
<evidence type="ECO:0000313" key="18">
    <source>
        <dbReference type="EMBL" id="GLR19700.1"/>
    </source>
</evidence>
<evidence type="ECO:0000256" key="10">
    <source>
        <dbReference type="PROSITE-ProRule" id="PRU00473"/>
    </source>
</evidence>
<evidence type="ECO:0000259" key="16">
    <source>
        <dbReference type="PROSITE" id="PS50999"/>
    </source>
</evidence>
<comment type="cofactor">
    <cofactor evidence="12">
        <name>Cu cation</name>
        <dbReference type="ChEBI" id="CHEBI:23378"/>
    </cofactor>
    <text evidence="12">Binds a copper A center.</text>
</comment>
<dbReference type="CDD" id="cd07185">
    <property type="entry name" value="OmpA_C-like"/>
    <property type="match status" value="1"/>
</dbReference>
<dbReference type="Proteomes" id="UP001156666">
    <property type="component" value="Unassembled WGS sequence"/>
</dbReference>
<evidence type="ECO:0000256" key="3">
    <source>
        <dbReference type="ARBA" id="ARBA00022448"/>
    </source>
</evidence>
<dbReference type="SUPFAM" id="SSF103088">
    <property type="entry name" value="OmpA-like"/>
    <property type="match status" value="1"/>
</dbReference>
<dbReference type="GO" id="GO:0004129">
    <property type="term" value="F:cytochrome-c oxidase activity"/>
    <property type="evidence" value="ECO:0007669"/>
    <property type="project" value="UniProtKB-EC"/>
</dbReference>
<dbReference type="InterPro" id="IPR050330">
    <property type="entry name" value="Bact_OuterMem_StrucFunc"/>
</dbReference>
<feature type="transmembrane region" description="Helical" evidence="14">
    <location>
        <begin position="6"/>
        <end position="24"/>
    </location>
</feature>
<dbReference type="AlphaFoldDB" id="A0AA37SXM1"/>
<dbReference type="InterPro" id="IPR036737">
    <property type="entry name" value="OmpA-like_sf"/>
</dbReference>
<dbReference type="InterPro" id="IPR008972">
    <property type="entry name" value="Cupredoxin"/>
</dbReference>
<evidence type="ECO:0000256" key="4">
    <source>
        <dbReference type="ARBA" id="ARBA00022660"/>
    </source>
</evidence>
<organism evidence="18 19">
    <name type="scientific">Portibacter lacus</name>
    <dbReference type="NCBI Taxonomy" id="1099794"/>
    <lineage>
        <taxon>Bacteria</taxon>
        <taxon>Pseudomonadati</taxon>
        <taxon>Bacteroidota</taxon>
        <taxon>Saprospiria</taxon>
        <taxon>Saprospirales</taxon>
        <taxon>Haliscomenobacteraceae</taxon>
        <taxon>Portibacter</taxon>
    </lineage>
</organism>
<dbReference type="EC" id="7.1.1.9" evidence="12"/>
<feature type="domain" description="Cytochrome oxidase subunit II copper A binding" evidence="15">
    <location>
        <begin position="166"/>
        <end position="338"/>
    </location>
</feature>
<evidence type="ECO:0000256" key="7">
    <source>
        <dbReference type="ARBA" id="ARBA00022989"/>
    </source>
</evidence>
<dbReference type="PROSITE" id="PS50857">
    <property type="entry name" value="COX2_CUA"/>
    <property type="match status" value="1"/>
</dbReference>
<dbReference type="InterPro" id="IPR002429">
    <property type="entry name" value="CcO_II-like_C"/>
</dbReference>
<evidence type="ECO:0000256" key="13">
    <source>
        <dbReference type="SAM" id="MobiDB-lite"/>
    </source>
</evidence>
<evidence type="ECO:0000259" key="17">
    <source>
        <dbReference type="PROSITE" id="PS51123"/>
    </source>
</evidence>
<evidence type="ECO:0000256" key="5">
    <source>
        <dbReference type="ARBA" id="ARBA00022692"/>
    </source>
</evidence>
<comment type="subcellular location">
    <subcellularLocation>
        <location evidence="11">Cell membrane</location>
        <topology evidence="11">Multi-pass membrane protein</topology>
    </subcellularLocation>
    <subcellularLocation>
        <location evidence="2">Cell outer membrane</location>
    </subcellularLocation>
    <subcellularLocation>
        <location evidence="1">Membrane</location>
        <topology evidence="1">Multi-pass membrane protein</topology>
    </subcellularLocation>
</comment>
<dbReference type="EMBL" id="BSOH01000031">
    <property type="protein sequence ID" value="GLR19700.1"/>
    <property type="molecule type" value="Genomic_DNA"/>
</dbReference>
<keyword evidence="12" id="KW-0186">Copper</keyword>
<evidence type="ECO:0000256" key="1">
    <source>
        <dbReference type="ARBA" id="ARBA00004141"/>
    </source>
</evidence>
<evidence type="ECO:0000256" key="12">
    <source>
        <dbReference type="RuleBase" id="RU004024"/>
    </source>
</evidence>
<dbReference type="SUPFAM" id="SSF49503">
    <property type="entry name" value="Cupredoxins"/>
    <property type="match status" value="1"/>
</dbReference>
<dbReference type="InterPro" id="IPR036257">
    <property type="entry name" value="Cyt_c_oxidase_su2_TM_sf"/>
</dbReference>
<evidence type="ECO:0000256" key="11">
    <source>
        <dbReference type="RuleBase" id="RU000456"/>
    </source>
</evidence>
<evidence type="ECO:0000259" key="15">
    <source>
        <dbReference type="PROSITE" id="PS50857"/>
    </source>
</evidence>
<feature type="region of interest" description="Disordered" evidence="13">
    <location>
        <begin position="467"/>
        <end position="491"/>
    </location>
</feature>
<evidence type="ECO:0000256" key="9">
    <source>
        <dbReference type="ARBA" id="ARBA00023237"/>
    </source>
</evidence>
<reference evidence="18" key="2">
    <citation type="submission" date="2023-01" db="EMBL/GenBank/DDBJ databases">
        <title>Draft genome sequence of Portibacter lacus strain NBRC 108769.</title>
        <authorList>
            <person name="Sun Q."/>
            <person name="Mori K."/>
        </authorList>
    </citation>
    <scope>NUCLEOTIDE SEQUENCE</scope>
    <source>
        <strain evidence="18">NBRC 108769</strain>
    </source>
</reference>
<evidence type="ECO:0000313" key="19">
    <source>
        <dbReference type="Proteomes" id="UP001156666"/>
    </source>
</evidence>
<dbReference type="GO" id="GO:0005507">
    <property type="term" value="F:copper ion binding"/>
    <property type="evidence" value="ECO:0007669"/>
    <property type="project" value="InterPro"/>
</dbReference>
<feature type="transmembrane region" description="Helical" evidence="14">
    <location>
        <begin position="45"/>
        <end position="66"/>
    </location>
</feature>
<feature type="domain" description="OmpA-like" evidence="17">
    <location>
        <begin position="383"/>
        <end position="499"/>
    </location>
</feature>
<dbReference type="InterPro" id="IPR006665">
    <property type="entry name" value="OmpA-like"/>
</dbReference>
<dbReference type="SUPFAM" id="SSF81464">
    <property type="entry name" value="Cytochrome c oxidase subunit II-like, transmembrane region"/>
    <property type="match status" value="1"/>
</dbReference>
<gene>
    <name evidence="18" type="ORF">GCM10007940_43160</name>
</gene>
<evidence type="ECO:0000256" key="14">
    <source>
        <dbReference type="SAM" id="Phobius"/>
    </source>
</evidence>
<dbReference type="PROSITE" id="PS50999">
    <property type="entry name" value="COX2_TM"/>
    <property type="match status" value="1"/>
</dbReference>
<dbReference type="PRINTS" id="PR01021">
    <property type="entry name" value="OMPADOMAIN"/>
</dbReference>
<dbReference type="Gene3D" id="3.30.1330.60">
    <property type="entry name" value="OmpA-like domain"/>
    <property type="match status" value="1"/>
</dbReference>
<dbReference type="Pfam" id="PF00116">
    <property type="entry name" value="COX2"/>
    <property type="match status" value="1"/>
</dbReference>